<dbReference type="InterPro" id="IPR011650">
    <property type="entry name" value="Peptidase_M20_dimer"/>
</dbReference>
<dbReference type="NCBIfam" id="NF005710">
    <property type="entry name" value="PRK07522.1"/>
    <property type="match status" value="1"/>
</dbReference>
<keyword evidence="9" id="KW-0170">Cobalt</keyword>
<reference evidence="12" key="1">
    <citation type="submission" date="2016-10" db="EMBL/GenBank/DDBJ databases">
        <authorList>
            <person name="Varghese N."/>
            <person name="Submissions S."/>
        </authorList>
    </citation>
    <scope>NUCLEOTIDE SEQUENCE [LARGE SCALE GENOMIC DNA]</scope>
    <source>
        <strain evidence="12">DSM 10146</strain>
    </source>
</reference>
<evidence type="ECO:0000256" key="3">
    <source>
        <dbReference type="ARBA" id="ARBA00022490"/>
    </source>
</evidence>
<dbReference type="Pfam" id="PF01546">
    <property type="entry name" value="Peptidase_M20"/>
    <property type="match status" value="1"/>
</dbReference>
<evidence type="ECO:0000313" key="12">
    <source>
        <dbReference type="Proteomes" id="UP000198994"/>
    </source>
</evidence>
<dbReference type="Gene3D" id="3.40.630.10">
    <property type="entry name" value="Zn peptidases"/>
    <property type="match status" value="1"/>
</dbReference>
<keyword evidence="7" id="KW-0378">Hydrolase</keyword>
<evidence type="ECO:0000256" key="8">
    <source>
        <dbReference type="ARBA" id="ARBA00022833"/>
    </source>
</evidence>
<evidence type="ECO:0000256" key="7">
    <source>
        <dbReference type="ARBA" id="ARBA00022801"/>
    </source>
</evidence>
<keyword evidence="12" id="KW-1185">Reference proteome</keyword>
<dbReference type="GO" id="GO:0008777">
    <property type="term" value="F:acetylornithine deacetylase activity"/>
    <property type="evidence" value="ECO:0007669"/>
    <property type="project" value="TreeGrafter"/>
</dbReference>
<protein>
    <submittedName>
        <fullName evidence="11">Acetylornithine deacetylase</fullName>
    </submittedName>
</protein>
<dbReference type="PANTHER" id="PTHR43808:SF31">
    <property type="entry name" value="N-ACETYL-L-CITRULLINE DEACETYLASE"/>
    <property type="match status" value="1"/>
</dbReference>
<evidence type="ECO:0000256" key="1">
    <source>
        <dbReference type="ARBA" id="ARBA00001947"/>
    </source>
</evidence>
<dbReference type="OrthoDB" id="9809784at2"/>
<dbReference type="InterPro" id="IPR010169">
    <property type="entry name" value="AcOrn-deacetyl"/>
</dbReference>
<dbReference type="Proteomes" id="UP000198994">
    <property type="component" value="Unassembled WGS sequence"/>
</dbReference>
<dbReference type="SUPFAM" id="SSF55031">
    <property type="entry name" value="Bacterial exopeptidase dimerisation domain"/>
    <property type="match status" value="1"/>
</dbReference>
<dbReference type="PROSITE" id="PS00759">
    <property type="entry name" value="ARGE_DAPE_CPG2_2"/>
    <property type="match status" value="1"/>
</dbReference>
<dbReference type="CDD" id="cd03894">
    <property type="entry name" value="M20_ArgE"/>
    <property type="match status" value="1"/>
</dbReference>
<dbReference type="PANTHER" id="PTHR43808">
    <property type="entry name" value="ACETYLORNITHINE DEACETYLASE"/>
    <property type="match status" value="1"/>
</dbReference>
<gene>
    <name evidence="11" type="ORF">SAMN04488105_113140</name>
</gene>
<evidence type="ECO:0000256" key="4">
    <source>
        <dbReference type="ARBA" id="ARBA00022571"/>
    </source>
</evidence>
<keyword evidence="6" id="KW-0479">Metal-binding</keyword>
<organism evidence="11 12">
    <name type="scientific">Salipiger thiooxidans</name>
    <dbReference type="NCBI Taxonomy" id="282683"/>
    <lineage>
        <taxon>Bacteria</taxon>
        <taxon>Pseudomonadati</taxon>
        <taxon>Pseudomonadota</taxon>
        <taxon>Alphaproteobacteria</taxon>
        <taxon>Rhodobacterales</taxon>
        <taxon>Roseobacteraceae</taxon>
        <taxon>Salipiger</taxon>
    </lineage>
</organism>
<evidence type="ECO:0000256" key="9">
    <source>
        <dbReference type="ARBA" id="ARBA00023285"/>
    </source>
</evidence>
<evidence type="ECO:0000313" key="11">
    <source>
        <dbReference type="EMBL" id="SDF15616.1"/>
    </source>
</evidence>
<feature type="domain" description="Peptidase M20 dimerisation" evidence="10">
    <location>
        <begin position="165"/>
        <end position="273"/>
    </location>
</feature>
<keyword evidence="3" id="KW-0963">Cytoplasm</keyword>
<dbReference type="SUPFAM" id="SSF53187">
    <property type="entry name" value="Zn-dependent exopeptidases"/>
    <property type="match status" value="1"/>
</dbReference>
<evidence type="ECO:0000256" key="2">
    <source>
        <dbReference type="ARBA" id="ARBA00005691"/>
    </source>
</evidence>
<accession>A0A1G7ISS1</accession>
<evidence type="ECO:0000256" key="6">
    <source>
        <dbReference type="ARBA" id="ARBA00022723"/>
    </source>
</evidence>
<dbReference type="InterPro" id="IPR002933">
    <property type="entry name" value="Peptidase_M20"/>
</dbReference>
<proteinExistence type="inferred from homology"/>
<dbReference type="InterPro" id="IPR036264">
    <property type="entry name" value="Bact_exopeptidase_dim_dom"/>
</dbReference>
<keyword evidence="4" id="KW-0055">Arginine biosynthesis</keyword>
<keyword evidence="8" id="KW-0862">Zinc</keyword>
<name>A0A1G7ISS1_9RHOB</name>
<dbReference type="Gene3D" id="3.30.70.360">
    <property type="match status" value="1"/>
</dbReference>
<comment type="cofactor">
    <cofactor evidence="1">
        <name>Zn(2+)</name>
        <dbReference type="ChEBI" id="CHEBI:29105"/>
    </cofactor>
</comment>
<dbReference type="InterPro" id="IPR050072">
    <property type="entry name" value="Peptidase_M20A"/>
</dbReference>
<sequence length="358" mass="37799">MRVLELLDRLIAFPTVSSDSNLALVDWAQAQLSGAGFEVTRVPSSCGEKAGLIARRGGDGGLVLSAHTDVVPASGQAWTRDPFALAREGDRLFGRGTTDMKGFVACCLALAEELPESAGPLAIVLSWDEEVGCRGIPQMMPAVRELLPDPALCVVGEPTSLVMATGHKGKAAYRATCRGEAGHSAMAPRFRNALHVACDLVAAVRAEQARLMAEGAQDPGYDVPCSTLHVGTLHGGTALNIVPDRAEVAFEIRHLASETPEAILPRVMAGLEDVELEQTIAYPGLDTDPEQPALVRLRGLAQGTGKVSYGTEAGYFAAAGIPTVVWGPGDMAQGHQPDEFIELSQLVDCMEALRRLVA</sequence>
<evidence type="ECO:0000256" key="5">
    <source>
        <dbReference type="ARBA" id="ARBA00022605"/>
    </source>
</evidence>
<dbReference type="InterPro" id="IPR001261">
    <property type="entry name" value="ArgE/DapE_CS"/>
</dbReference>
<dbReference type="EMBL" id="FNAV01000013">
    <property type="protein sequence ID" value="SDF15616.1"/>
    <property type="molecule type" value="Genomic_DNA"/>
</dbReference>
<dbReference type="RefSeq" id="WP_089962224.1">
    <property type="nucleotide sequence ID" value="NZ_FNAV01000013.1"/>
</dbReference>
<comment type="similarity">
    <text evidence="2">Belongs to the peptidase M20A family. ArgE subfamily.</text>
</comment>
<dbReference type="Pfam" id="PF07687">
    <property type="entry name" value="M20_dimer"/>
    <property type="match status" value="1"/>
</dbReference>
<dbReference type="GO" id="GO:0046872">
    <property type="term" value="F:metal ion binding"/>
    <property type="evidence" value="ECO:0007669"/>
    <property type="project" value="UniProtKB-KW"/>
</dbReference>
<keyword evidence="5" id="KW-0028">Amino-acid biosynthesis</keyword>
<evidence type="ECO:0000259" key="10">
    <source>
        <dbReference type="Pfam" id="PF07687"/>
    </source>
</evidence>
<dbReference type="STRING" id="282683.SAMN04488105_113140"/>
<dbReference type="AlphaFoldDB" id="A0A1G7ISS1"/>
<dbReference type="GO" id="GO:0006526">
    <property type="term" value="P:L-arginine biosynthetic process"/>
    <property type="evidence" value="ECO:0007669"/>
    <property type="project" value="UniProtKB-KW"/>
</dbReference>
<dbReference type="NCBIfam" id="TIGR01892">
    <property type="entry name" value="AcOrn-deacetyl"/>
    <property type="match status" value="1"/>
</dbReference>